<protein>
    <submittedName>
        <fullName evidence="2">Isochorismatase family</fullName>
    </submittedName>
</protein>
<evidence type="ECO:0000313" key="2">
    <source>
        <dbReference type="EMBL" id="RJE16988.1"/>
    </source>
</evidence>
<evidence type="ECO:0000313" key="3">
    <source>
        <dbReference type="Proteomes" id="UP000266188"/>
    </source>
</evidence>
<dbReference type="Proteomes" id="UP000266188">
    <property type="component" value="Unassembled WGS sequence"/>
</dbReference>
<accession>A0A3A2Z1M7</accession>
<feature type="compositionally biased region" description="Basic and acidic residues" evidence="1">
    <location>
        <begin position="26"/>
        <end position="35"/>
    </location>
</feature>
<feature type="compositionally biased region" description="Basic and acidic residues" evidence="1">
    <location>
        <begin position="58"/>
        <end position="78"/>
    </location>
</feature>
<dbReference type="AlphaFoldDB" id="A0A3A2Z1M7"/>
<gene>
    <name evidence="2" type="ORF">PHISCL_10675</name>
</gene>
<organism evidence="2 3">
    <name type="scientific">Aspergillus sclerotialis</name>
    <dbReference type="NCBI Taxonomy" id="2070753"/>
    <lineage>
        <taxon>Eukaryota</taxon>
        <taxon>Fungi</taxon>
        <taxon>Dikarya</taxon>
        <taxon>Ascomycota</taxon>
        <taxon>Pezizomycotina</taxon>
        <taxon>Eurotiomycetes</taxon>
        <taxon>Eurotiomycetidae</taxon>
        <taxon>Eurotiales</taxon>
        <taxon>Aspergillaceae</taxon>
        <taxon>Aspergillus</taxon>
        <taxon>Aspergillus subgen. Polypaecilum</taxon>
    </lineage>
</organism>
<sequence>MADVLGAAGITSDELYQEIDWDETDDIARKGDPRPARSVTPAGIEGVLDGLNVRKNHNSRDQRVDPERSSENRRRDCDAILADLADDEGGDQSEPAKSIRSHYAPSPANSSAAHDTVDENGTKARAPR</sequence>
<comment type="caution">
    <text evidence="2">The sequence shown here is derived from an EMBL/GenBank/DDBJ whole genome shotgun (WGS) entry which is preliminary data.</text>
</comment>
<reference evidence="3" key="1">
    <citation type="submission" date="2017-02" db="EMBL/GenBank/DDBJ databases">
        <authorList>
            <person name="Tafer H."/>
            <person name="Lopandic K."/>
        </authorList>
    </citation>
    <scope>NUCLEOTIDE SEQUENCE [LARGE SCALE GENOMIC DNA]</scope>
    <source>
        <strain evidence="3">CBS 366.77</strain>
    </source>
</reference>
<name>A0A3A2Z1M7_9EURO</name>
<feature type="non-terminal residue" evidence="2">
    <location>
        <position position="128"/>
    </location>
</feature>
<evidence type="ECO:0000256" key="1">
    <source>
        <dbReference type="SAM" id="MobiDB-lite"/>
    </source>
</evidence>
<keyword evidence="3" id="KW-1185">Reference proteome</keyword>
<dbReference type="EMBL" id="MVGC01001937">
    <property type="protein sequence ID" value="RJE16988.1"/>
    <property type="molecule type" value="Genomic_DNA"/>
</dbReference>
<feature type="region of interest" description="Disordered" evidence="1">
    <location>
        <begin position="24"/>
        <end position="128"/>
    </location>
</feature>
<dbReference type="STRING" id="2070753.A0A3A2Z1M7"/>
<proteinExistence type="predicted"/>